<keyword evidence="4 11" id="KW-0436">Ligase</keyword>
<dbReference type="STRING" id="357804.Ping_1014"/>
<dbReference type="OrthoDB" id="9803968at2"/>
<dbReference type="Proteomes" id="UP000000639">
    <property type="component" value="Chromosome"/>
</dbReference>
<name>A1STN8_PSYIN</name>
<accession>A1STN8</accession>
<evidence type="ECO:0000256" key="3">
    <source>
        <dbReference type="ARBA" id="ARBA00006432"/>
    </source>
</evidence>
<dbReference type="PANTHER" id="PTHR43767">
    <property type="entry name" value="LONG-CHAIN-FATTY-ACID--COA LIGASE"/>
    <property type="match status" value="1"/>
</dbReference>
<evidence type="ECO:0000256" key="6">
    <source>
        <dbReference type="ARBA" id="ARBA00026121"/>
    </source>
</evidence>
<comment type="pathway">
    <text evidence="2">Lipid metabolism; fatty acid beta-oxidation.</text>
</comment>
<dbReference type="HOGENOM" id="CLU_000022_59_9_6"/>
<dbReference type="EC" id="6.2.1.3" evidence="6"/>
<dbReference type="RefSeq" id="WP_011769416.1">
    <property type="nucleotide sequence ID" value="NC_008709.1"/>
</dbReference>
<dbReference type="CDD" id="cd05936">
    <property type="entry name" value="FC-FACS_FadD_like"/>
    <property type="match status" value="1"/>
</dbReference>
<reference evidence="11 12" key="1">
    <citation type="submission" date="2007-01" db="EMBL/GenBank/DDBJ databases">
        <title>Complete sequence of Psychromonas ingrahamii 37.</title>
        <authorList>
            <consortium name="US DOE Joint Genome Institute"/>
            <person name="Copeland A."/>
            <person name="Lucas S."/>
            <person name="Lapidus A."/>
            <person name="Barry K."/>
            <person name="Detter J.C."/>
            <person name="Glavina del Rio T."/>
            <person name="Hammon N."/>
            <person name="Israni S."/>
            <person name="Dalin E."/>
            <person name="Tice H."/>
            <person name="Pitluck S."/>
            <person name="Thompson L.S."/>
            <person name="Brettin T."/>
            <person name="Bruce D."/>
            <person name="Han C."/>
            <person name="Tapia R."/>
            <person name="Schmutz J."/>
            <person name="Larimer F."/>
            <person name="Land M."/>
            <person name="Hauser L."/>
            <person name="Kyrpides N."/>
            <person name="Ivanova N."/>
            <person name="Staley J."/>
            <person name="Richardson P."/>
        </authorList>
    </citation>
    <scope>NUCLEOTIDE SEQUENCE [LARGE SCALE GENOMIC DNA]</scope>
    <source>
        <strain evidence="11 12">37</strain>
    </source>
</reference>
<evidence type="ECO:0000313" key="11">
    <source>
        <dbReference type="EMBL" id="ABM02853.1"/>
    </source>
</evidence>
<dbReference type="Pfam" id="PF13193">
    <property type="entry name" value="AMP-binding_C"/>
    <property type="match status" value="1"/>
</dbReference>
<evidence type="ECO:0000256" key="1">
    <source>
        <dbReference type="ARBA" id="ARBA00004170"/>
    </source>
</evidence>
<dbReference type="GO" id="GO:0004467">
    <property type="term" value="F:long-chain fatty acid-CoA ligase activity"/>
    <property type="evidence" value="ECO:0007669"/>
    <property type="project" value="UniProtKB-EC"/>
</dbReference>
<dbReference type="SUPFAM" id="SSF56801">
    <property type="entry name" value="Acetyl-CoA synthetase-like"/>
    <property type="match status" value="1"/>
</dbReference>
<dbReference type="PANTHER" id="PTHR43767:SF8">
    <property type="entry name" value="LONG-CHAIN-FATTY-ACID--COA LIGASE"/>
    <property type="match status" value="1"/>
</dbReference>
<organism evidence="11 12">
    <name type="scientific">Psychromonas ingrahamii (strain DSM 17664 / CCUG 51855 / 37)</name>
    <dbReference type="NCBI Taxonomy" id="357804"/>
    <lineage>
        <taxon>Bacteria</taxon>
        <taxon>Pseudomonadati</taxon>
        <taxon>Pseudomonadota</taxon>
        <taxon>Gammaproteobacteria</taxon>
        <taxon>Alteromonadales</taxon>
        <taxon>Psychromonadaceae</taxon>
        <taxon>Psychromonas</taxon>
    </lineage>
</organism>
<dbReference type="EMBL" id="CP000510">
    <property type="protein sequence ID" value="ABM02853.1"/>
    <property type="molecule type" value="Genomic_DNA"/>
</dbReference>
<dbReference type="InterPro" id="IPR000873">
    <property type="entry name" value="AMP-dep_synth/lig_dom"/>
</dbReference>
<feature type="domain" description="AMP-binding enzyme C-terminal" evidence="10">
    <location>
        <begin position="473"/>
        <end position="546"/>
    </location>
</feature>
<dbReference type="InterPro" id="IPR045851">
    <property type="entry name" value="AMP-bd_C_sf"/>
</dbReference>
<evidence type="ECO:0000256" key="5">
    <source>
        <dbReference type="ARBA" id="ARBA00023136"/>
    </source>
</evidence>
<dbReference type="InterPro" id="IPR020845">
    <property type="entry name" value="AMP-binding_CS"/>
</dbReference>
<proteinExistence type="inferred from homology"/>
<dbReference type="FunFam" id="3.40.50.12780:FF:000003">
    <property type="entry name" value="Long-chain-fatty-acid--CoA ligase FadD"/>
    <property type="match status" value="1"/>
</dbReference>
<gene>
    <name evidence="11" type="ordered locus">Ping_1014</name>
</gene>
<dbReference type="GO" id="GO:0016020">
    <property type="term" value="C:membrane"/>
    <property type="evidence" value="ECO:0007669"/>
    <property type="project" value="UniProtKB-SubCell"/>
</dbReference>
<dbReference type="InterPro" id="IPR050237">
    <property type="entry name" value="ATP-dep_AMP-bd_enzyme"/>
</dbReference>
<dbReference type="KEGG" id="pin:Ping_1014"/>
<feature type="domain" description="AMP-dependent synthetase/ligase" evidence="9">
    <location>
        <begin position="32"/>
        <end position="422"/>
    </location>
</feature>
<dbReference type="InterPro" id="IPR042099">
    <property type="entry name" value="ANL_N_sf"/>
</dbReference>
<evidence type="ECO:0000313" key="12">
    <source>
        <dbReference type="Proteomes" id="UP000000639"/>
    </source>
</evidence>
<evidence type="ECO:0000259" key="9">
    <source>
        <dbReference type="Pfam" id="PF00501"/>
    </source>
</evidence>
<dbReference type="Pfam" id="PF00501">
    <property type="entry name" value="AMP-binding"/>
    <property type="match status" value="1"/>
</dbReference>
<keyword evidence="5" id="KW-0472">Membrane</keyword>
<dbReference type="Gene3D" id="3.40.50.12780">
    <property type="entry name" value="N-terminal domain of ligase-like"/>
    <property type="match status" value="1"/>
</dbReference>
<sequence>MTLTDKAWYKSYPSDVPHDINMTEFDNLLSLFEHCCKKYADNIAFINMGHSLTYQELDLKSKAFASYCQNTLLMQPGERIALMMPNLLQYPIALFGALRAGLVVVNINPLYTPRELLHPLKDSGATAIVAVTNFGNSLQQVLADTAIKHIILTRIGDQLAAHKRTLVNFVIKYIKRMVPKYYLPSAISMRRVLTQGALQSYSRPTVLPSDIAFLQYTGGTTGIAKGAVLTHQNIISNVLQVFAHFGPRTLLDKEKAVTPLPLYHIFANTVSMMMLMFMGGQNLLITNPRDIKSFVKDLQKYPFTMLFGLNTLLNALLKTPSFRALDFSQARIVIAGGMATQKKIAAEWEALTGMTIIEGYGLTECSPVVAGGLHTQQRFQANIGVPLPSTDMRIADVNDNPLTVGEIGEIQIKGPQVMPGYWQQPQESENAFTQDGFFKTGDIGQMDDRGFFTLVDRQKDMMLVSGFNVYPSEIEEVAVLHPNIIEAAAIGIPDEIIGEKIKLFYVSDIPLSNKEIRSHCKKYLTGYKIPRLFEQRDALPKSNVGKILRKDLR</sequence>
<protein>
    <recommendedName>
        <fullName evidence="7">Long-chain-fatty-acid--CoA ligase</fullName>
        <ecNumber evidence="6">6.2.1.3</ecNumber>
    </recommendedName>
    <alternativeName>
        <fullName evidence="8">Long-chain acyl-CoA synthetase</fullName>
    </alternativeName>
</protein>
<comment type="subcellular location">
    <subcellularLocation>
        <location evidence="1">Membrane</location>
        <topology evidence="1">Peripheral membrane protein</topology>
    </subcellularLocation>
</comment>
<keyword evidence="12" id="KW-1185">Reference proteome</keyword>
<evidence type="ECO:0000259" key="10">
    <source>
        <dbReference type="Pfam" id="PF13193"/>
    </source>
</evidence>
<dbReference type="eggNOG" id="COG0318">
    <property type="taxonomic scope" value="Bacteria"/>
</dbReference>
<evidence type="ECO:0000256" key="4">
    <source>
        <dbReference type="ARBA" id="ARBA00022598"/>
    </source>
</evidence>
<dbReference type="PROSITE" id="PS00455">
    <property type="entry name" value="AMP_BINDING"/>
    <property type="match status" value="1"/>
</dbReference>
<evidence type="ECO:0000256" key="7">
    <source>
        <dbReference type="ARBA" id="ARBA00039545"/>
    </source>
</evidence>
<dbReference type="InterPro" id="IPR025110">
    <property type="entry name" value="AMP-bd_C"/>
</dbReference>
<comment type="similarity">
    <text evidence="3">Belongs to the ATP-dependent AMP-binding enzyme family.</text>
</comment>
<dbReference type="Gene3D" id="3.30.300.30">
    <property type="match status" value="1"/>
</dbReference>
<evidence type="ECO:0000256" key="2">
    <source>
        <dbReference type="ARBA" id="ARBA00005005"/>
    </source>
</evidence>
<dbReference type="AlphaFoldDB" id="A1STN8"/>
<evidence type="ECO:0000256" key="8">
    <source>
        <dbReference type="ARBA" id="ARBA00042773"/>
    </source>
</evidence>